<dbReference type="AlphaFoldDB" id="A0A0D0A7L8"/>
<evidence type="ECO:0000313" key="2">
    <source>
        <dbReference type="Proteomes" id="UP000054485"/>
    </source>
</evidence>
<proteinExistence type="predicted"/>
<gene>
    <name evidence="1" type="ORF">CY34DRAFT_810147</name>
</gene>
<protein>
    <submittedName>
        <fullName evidence="1">Uncharacterized protein</fullName>
    </submittedName>
</protein>
<sequence length="55" mass="6454">MRRSFSLFFWQSSLLETDAGGPSLKSCVYKLIRKVYIKFYIILCIPDMFDLCCCC</sequence>
<organism evidence="1 2">
    <name type="scientific">Suillus luteus UH-Slu-Lm8-n1</name>
    <dbReference type="NCBI Taxonomy" id="930992"/>
    <lineage>
        <taxon>Eukaryota</taxon>
        <taxon>Fungi</taxon>
        <taxon>Dikarya</taxon>
        <taxon>Basidiomycota</taxon>
        <taxon>Agaricomycotina</taxon>
        <taxon>Agaricomycetes</taxon>
        <taxon>Agaricomycetidae</taxon>
        <taxon>Boletales</taxon>
        <taxon>Suillineae</taxon>
        <taxon>Suillaceae</taxon>
        <taxon>Suillus</taxon>
    </lineage>
</organism>
<keyword evidence="2" id="KW-1185">Reference proteome</keyword>
<evidence type="ECO:0000313" key="1">
    <source>
        <dbReference type="EMBL" id="KIK37611.1"/>
    </source>
</evidence>
<dbReference type="EMBL" id="KN835440">
    <property type="protein sequence ID" value="KIK37611.1"/>
    <property type="molecule type" value="Genomic_DNA"/>
</dbReference>
<dbReference type="HOGENOM" id="CLU_3033962_0_0_1"/>
<reference evidence="2" key="2">
    <citation type="submission" date="2015-01" db="EMBL/GenBank/DDBJ databases">
        <title>Evolutionary Origins and Diversification of the Mycorrhizal Mutualists.</title>
        <authorList>
            <consortium name="DOE Joint Genome Institute"/>
            <consortium name="Mycorrhizal Genomics Consortium"/>
            <person name="Kohler A."/>
            <person name="Kuo A."/>
            <person name="Nagy L.G."/>
            <person name="Floudas D."/>
            <person name="Copeland A."/>
            <person name="Barry K.W."/>
            <person name="Cichocki N."/>
            <person name="Veneault-Fourrey C."/>
            <person name="LaButti K."/>
            <person name="Lindquist E.A."/>
            <person name="Lipzen A."/>
            <person name="Lundell T."/>
            <person name="Morin E."/>
            <person name="Murat C."/>
            <person name="Riley R."/>
            <person name="Ohm R."/>
            <person name="Sun H."/>
            <person name="Tunlid A."/>
            <person name="Henrissat B."/>
            <person name="Grigoriev I.V."/>
            <person name="Hibbett D.S."/>
            <person name="Martin F."/>
        </authorList>
    </citation>
    <scope>NUCLEOTIDE SEQUENCE [LARGE SCALE GENOMIC DNA]</scope>
    <source>
        <strain evidence="2">UH-Slu-Lm8-n1</strain>
    </source>
</reference>
<accession>A0A0D0A7L8</accession>
<reference evidence="1 2" key="1">
    <citation type="submission" date="2014-04" db="EMBL/GenBank/DDBJ databases">
        <authorList>
            <consortium name="DOE Joint Genome Institute"/>
            <person name="Kuo A."/>
            <person name="Ruytinx J."/>
            <person name="Rineau F."/>
            <person name="Colpaert J."/>
            <person name="Kohler A."/>
            <person name="Nagy L.G."/>
            <person name="Floudas D."/>
            <person name="Copeland A."/>
            <person name="Barry K.W."/>
            <person name="Cichocki N."/>
            <person name="Veneault-Fourrey C."/>
            <person name="LaButti K."/>
            <person name="Lindquist E.A."/>
            <person name="Lipzen A."/>
            <person name="Lundell T."/>
            <person name="Morin E."/>
            <person name="Murat C."/>
            <person name="Sun H."/>
            <person name="Tunlid A."/>
            <person name="Henrissat B."/>
            <person name="Grigoriev I.V."/>
            <person name="Hibbett D.S."/>
            <person name="Martin F."/>
            <person name="Nordberg H.P."/>
            <person name="Cantor M.N."/>
            <person name="Hua S.X."/>
        </authorList>
    </citation>
    <scope>NUCLEOTIDE SEQUENCE [LARGE SCALE GENOMIC DNA]</scope>
    <source>
        <strain evidence="1 2">UH-Slu-Lm8-n1</strain>
    </source>
</reference>
<dbReference type="Proteomes" id="UP000054485">
    <property type="component" value="Unassembled WGS sequence"/>
</dbReference>
<name>A0A0D0A7L8_9AGAM</name>
<dbReference type="InParanoid" id="A0A0D0A7L8"/>